<dbReference type="Gene3D" id="3.20.20.140">
    <property type="entry name" value="Metal-dependent hydrolases"/>
    <property type="match status" value="1"/>
</dbReference>
<dbReference type="RefSeq" id="WP_140031403.1">
    <property type="nucleotide sequence ID" value="NZ_CP137845.1"/>
</dbReference>
<evidence type="ECO:0000256" key="1">
    <source>
        <dbReference type="ARBA" id="ARBA00012417"/>
    </source>
</evidence>
<evidence type="ECO:0000256" key="2">
    <source>
        <dbReference type="ARBA" id="ARBA00022679"/>
    </source>
</evidence>
<dbReference type="Gene3D" id="1.10.150.870">
    <property type="match status" value="1"/>
</dbReference>
<protein>
    <recommendedName>
        <fullName evidence="1">DNA-directed DNA polymerase</fullName>
        <ecNumber evidence="1">2.7.7.7</ecNumber>
    </recommendedName>
</protein>
<keyword evidence="3 8" id="KW-0548">Nucleotidyltransferase</keyword>
<dbReference type="EMBL" id="CP137845">
    <property type="protein sequence ID" value="WPB54018.1"/>
    <property type="molecule type" value="Genomic_DNA"/>
</dbReference>
<dbReference type="PANTHER" id="PTHR32294:SF0">
    <property type="entry name" value="DNA POLYMERASE III SUBUNIT ALPHA"/>
    <property type="match status" value="1"/>
</dbReference>
<dbReference type="GO" id="GO:0003887">
    <property type="term" value="F:DNA-directed DNA polymerase activity"/>
    <property type="evidence" value="ECO:0007669"/>
    <property type="project" value="UniProtKB-EC"/>
</dbReference>
<dbReference type="InterPro" id="IPR029460">
    <property type="entry name" value="DNAPol_HHH"/>
</dbReference>
<dbReference type="InterPro" id="IPR016195">
    <property type="entry name" value="Pol/histidinol_Pase-like"/>
</dbReference>
<evidence type="ECO:0000256" key="5">
    <source>
        <dbReference type="ARBA" id="ARBA00022932"/>
    </source>
</evidence>
<proteinExistence type="predicted"/>
<dbReference type="SMART" id="SM00481">
    <property type="entry name" value="POLIIIAc"/>
    <property type="match status" value="1"/>
</dbReference>
<name>A0ABZ0PAG0_9BACT</name>
<dbReference type="Pfam" id="PF17657">
    <property type="entry name" value="DNA_pol3_finger"/>
    <property type="match status" value="1"/>
</dbReference>
<dbReference type="Pfam" id="PF07733">
    <property type="entry name" value="DNA_pol3_alpha"/>
    <property type="match status" value="1"/>
</dbReference>
<keyword evidence="5" id="KW-0239">DNA-directed DNA polymerase</keyword>
<keyword evidence="2 8" id="KW-0808">Transferase</keyword>
<dbReference type="InterPro" id="IPR040982">
    <property type="entry name" value="DNA_pol3_finger"/>
</dbReference>
<dbReference type="GeneID" id="94493315"/>
<evidence type="ECO:0000256" key="3">
    <source>
        <dbReference type="ARBA" id="ARBA00022695"/>
    </source>
</evidence>
<gene>
    <name evidence="8" type="primary">dnaE</name>
    <name evidence="8" type="ORF">R9B83_00350</name>
</gene>
<dbReference type="InterPro" id="IPR004013">
    <property type="entry name" value="PHP_dom"/>
</dbReference>
<dbReference type="InterPro" id="IPR011708">
    <property type="entry name" value="DNA_pol3_alpha_NTPase_dom"/>
</dbReference>
<sequence>MKLINLHLNTTYSFLESCIQVSEFIDILIKNEQKYFAVTEHSNFFSMGEILKISKQKNLRPIFGLDANVKIDDNLYRFIVFARNHQDFSLLKRLSCKLLSEKFILIEDINTFGNLIWIDHPLFGYYKKTHKFINKNNYYFGILPTDIENNELLKSHFERCLLINHNAILNFDDNKIINVLNSMNKDNEFREIYDEYLPSISNNDKLIIQTNEFAKSLYFDFPEFGFALPKFQNVANIDSSKYLRKLISENFLKKIAPEKRSDLYIKRLNHEFSIIKKLNFEDYFLIIADWVKWAKDNDIAIGPGRGSACGSLISFLIGITNVNPMEYGLIFERFLNPERISMPDIDIDVQDDRRNEVIQYLNNKYGNENSANIVTFASLGKKSALRDVLRVYEIKPKDIDNISKLISSTDSDILEEFKSNKKFAFELSKVSADIEVIKNILNITQRISGYYRQTGTHAAGLVLSEKPIIEFAPILKIENGMHQTQISMEYLEDFGLIKMDILGLKTLSTIKEILNLIKKTKNINIDLNNISLNDKKTFEILSQANTIGIFQVESPIMMRALAKIGVSNFNDIVAIISLNRPGPMINIPSYAKRKAGYEEIPKISVEYDKIVKDTYGIIIYQEQIMQIAQVVANMTFTEADMFRRIISKKKINEMENSKSLFIKKSVANGYELEIASKIFDSIEKFADYGFNKSHAVSYAILTYQMAYLKGHYPLEFYAACISSAHGAHDTISKYVNEAKKMSIKVISPDIMISEENAIIKDNAIILPLNMVKGVGPEIVRSIVANRNANNGYINFLHMLLCLNNVKSVGMAAIKTLIEASAMRNFGYNQATLLNEIEHDNDDTLLFVKYNKNKPASELIDTINKYKPNKIIEQNQKLEQENEENLLGQNYNLIRKYNFETQGNRLADLHIGNEYVLTVLCTSIKYATAKTGKQYILLKLQDSSQNVFGYIWNANETIFNEWKELKDKPVEVKVIKKTGDNLTIKEWKRK</sequence>
<dbReference type="InterPro" id="IPR041931">
    <property type="entry name" value="DNA_pol3_alpha_thumb_dom"/>
</dbReference>
<accession>A0ABZ0PAG0</accession>
<evidence type="ECO:0000259" key="7">
    <source>
        <dbReference type="SMART" id="SM00481"/>
    </source>
</evidence>
<dbReference type="EC" id="2.7.7.7" evidence="1"/>
<keyword evidence="9" id="KW-1185">Reference proteome</keyword>
<dbReference type="Gene3D" id="1.10.10.1600">
    <property type="entry name" value="Bacterial DNA polymerase III alpha subunit, thumb domain"/>
    <property type="match status" value="1"/>
</dbReference>
<dbReference type="SUPFAM" id="SSF89550">
    <property type="entry name" value="PHP domain-like"/>
    <property type="match status" value="1"/>
</dbReference>
<keyword evidence="4" id="KW-0235">DNA replication</keyword>
<dbReference type="Pfam" id="PF02811">
    <property type="entry name" value="PHP"/>
    <property type="match status" value="1"/>
</dbReference>
<reference evidence="8" key="1">
    <citation type="submission" date="2023-11" db="EMBL/GenBank/DDBJ databases">
        <title>Completed genome sequence of Mycoplasma equirhinis type strain M432/72.</title>
        <authorList>
            <person name="Spergser J."/>
        </authorList>
    </citation>
    <scope>NUCLEOTIDE SEQUENCE [LARGE SCALE GENOMIC DNA]</scope>
    <source>
        <strain evidence="8">M432/72</strain>
    </source>
</reference>
<dbReference type="InterPro" id="IPR003141">
    <property type="entry name" value="Pol/His_phosphatase_N"/>
</dbReference>
<evidence type="ECO:0000256" key="4">
    <source>
        <dbReference type="ARBA" id="ARBA00022705"/>
    </source>
</evidence>
<dbReference type="Proteomes" id="UP001303601">
    <property type="component" value="Chromosome"/>
</dbReference>
<evidence type="ECO:0000313" key="8">
    <source>
        <dbReference type="EMBL" id="WPB54018.1"/>
    </source>
</evidence>
<dbReference type="NCBIfam" id="TIGR00594">
    <property type="entry name" value="polc"/>
    <property type="match status" value="1"/>
</dbReference>
<evidence type="ECO:0000256" key="6">
    <source>
        <dbReference type="ARBA" id="ARBA00049244"/>
    </source>
</evidence>
<comment type="catalytic activity">
    <reaction evidence="6">
        <text>DNA(n) + a 2'-deoxyribonucleoside 5'-triphosphate = DNA(n+1) + diphosphate</text>
        <dbReference type="Rhea" id="RHEA:22508"/>
        <dbReference type="Rhea" id="RHEA-COMP:17339"/>
        <dbReference type="Rhea" id="RHEA-COMP:17340"/>
        <dbReference type="ChEBI" id="CHEBI:33019"/>
        <dbReference type="ChEBI" id="CHEBI:61560"/>
        <dbReference type="ChEBI" id="CHEBI:173112"/>
        <dbReference type="EC" id="2.7.7.7"/>
    </reaction>
</comment>
<organism evidence="8 9">
    <name type="scientific">Metamycoplasma equirhinis</name>
    <dbReference type="NCBI Taxonomy" id="92402"/>
    <lineage>
        <taxon>Bacteria</taxon>
        <taxon>Bacillati</taxon>
        <taxon>Mycoplasmatota</taxon>
        <taxon>Mycoplasmoidales</taxon>
        <taxon>Metamycoplasmataceae</taxon>
        <taxon>Metamycoplasma</taxon>
    </lineage>
</organism>
<feature type="domain" description="Polymerase/histidinol phosphatase N-terminal" evidence="7">
    <location>
        <begin position="4"/>
        <end position="71"/>
    </location>
</feature>
<dbReference type="PANTHER" id="PTHR32294">
    <property type="entry name" value="DNA POLYMERASE III SUBUNIT ALPHA"/>
    <property type="match status" value="1"/>
</dbReference>
<dbReference type="InterPro" id="IPR004805">
    <property type="entry name" value="DnaE2/DnaE/PolC"/>
</dbReference>
<dbReference type="Pfam" id="PF14579">
    <property type="entry name" value="HHH_6"/>
    <property type="match status" value="1"/>
</dbReference>
<evidence type="ECO:0000313" key="9">
    <source>
        <dbReference type="Proteomes" id="UP001303601"/>
    </source>
</evidence>